<dbReference type="Gene3D" id="3.10.129.10">
    <property type="entry name" value="Hotdog Thioesterase"/>
    <property type="match status" value="1"/>
</dbReference>
<dbReference type="EMBL" id="AFQF01005081">
    <property type="protein sequence ID" value="EGU73094.1"/>
    <property type="molecule type" value="Genomic_DNA"/>
</dbReference>
<evidence type="ECO:0000313" key="3">
    <source>
        <dbReference type="EMBL" id="EGU73094.1"/>
    </source>
</evidence>
<dbReference type="AlphaFoldDB" id="F9GCL3"/>
<reference evidence="3" key="1">
    <citation type="journal article" date="2012" name="Mol. Plant Microbe Interact.">
        <title>A highly conserved effector in Fusarium oxysporum is required for full virulence on Arabidopsis.</title>
        <authorList>
            <person name="Thatcher L.F."/>
            <person name="Gardiner D.M."/>
            <person name="Kazan K."/>
            <person name="Manners J."/>
        </authorList>
    </citation>
    <scope>NUCLEOTIDE SEQUENCE [LARGE SCALE GENOMIC DNA]</scope>
    <source>
        <strain evidence="3">Fo5176</strain>
    </source>
</reference>
<dbReference type="InterPro" id="IPR002539">
    <property type="entry name" value="MaoC-like_dom"/>
</dbReference>
<gene>
    <name evidence="3" type="ORF">FOXB_16396</name>
</gene>
<name>F9GCL3_FUSOF</name>
<dbReference type="Pfam" id="PF01575">
    <property type="entry name" value="MaoC_dehydratas"/>
    <property type="match status" value="1"/>
</dbReference>
<dbReference type="InterPro" id="IPR050830">
    <property type="entry name" value="Fungal_FAS"/>
</dbReference>
<feature type="domain" description="MaoC-like" evidence="2">
    <location>
        <begin position="1"/>
        <end position="66"/>
    </location>
</feature>
<dbReference type="PANTHER" id="PTHR10982">
    <property type="entry name" value="MALONYL COA-ACYL CARRIER PROTEIN TRANSACYLASE"/>
    <property type="match status" value="1"/>
</dbReference>
<protein>
    <recommendedName>
        <fullName evidence="2">MaoC-like domain-containing protein</fullName>
    </recommendedName>
</protein>
<evidence type="ECO:0000256" key="1">
    <source>
        <dbReference type="ARBA" id="ARBA00022679"/>
    </source>
</evidence>
<comment type="caution">
    <text evidence="3">The sequence shown here is derived from an EMBL/GenBank/DDBJ whole genome shotgun (WGS) entry which is preliminary data.</text>
</comment>
<organism evidence="3">
    <name type="scientific">Fusarium oxysporum (strain Fo5176)</name>
    <name type="common">Fusarium vascular wilt</name>
    <dbReference type="NCBI Taxonomy" id="660025"/>
    <lineage>
        <taxon>Eukaryota</taxon>
        <taxon>Fungi</taxon>
        <taxon>Dikarya</taxon>
        <taxon>Ascomycota</taxon>
        <taxon>Pezizomycotina</taxon>
        <taxon>Sordariomycetes</taxon>
        <taxon>Hypocreomycetidae</taxon>
        <taxon>Hypocreales</taxon>
        <taxon>Nectriaceae</taxon>
        <taxon>Fusarium</taxon>
        <taxon>Fusarium oxysporum species complex</taxon>
    </lineage>
</organism>
<dbReference type="InterPro" id="IPR029069">
    <property type="entry name" value="HotDog_dom_sf"/>
</dbReference>
<dbReference type="PANTHER" id="PTHR10982:SF21">
    <property type="entry name" value="FATTY ACID SYNTHASE SUBUNIT BETA"/>
    <property type="match status" value="1"/>
</dbReference>
<keyword evidence="1" id="KW-0808">Transferase</keyword>
<evidence type="ECO:0000259" key="2">
    <source>
        <dbReference type="Pfam" id="PF01575"/>
    </source>
</evidence>
<feature type="non-terminal residue" evidence="3">
    <location>
        <position position="71"/>
    </location>
</feature>
<dbReference type="STRING" id="660025.F9GCL3"/>
<proteinExistence type="predicted"/>
<dbReference type="GO" id="GO:0016740">
    <property type="term" value="F:transferase activity"/>
    <property type="evidence" value="ECO:0007669"/>
    <property type="project" value="UniProtKB-KW"/>
</dbReference>
<sequence length="71" mass="7998">MYSSASVRSLIETWAAENNIGRVRSFHASLVGMVLPNDELEVKLQHTGMVSGRKIIKVEVRNKETEDKVLE</sequence>
<accession>F9GCL3</accession>
<dbReference type="SUPFAM" id="SSF54637">
    <property type="entry name" value="Thioesterase/thiol ester dehydrase-isomerase"/>
    <property type="match status" value="1"/>
</dbReference>